<dbReference type="OrthoDB" id="42878at2157"/>
<accession>A0A371QUE2</accession>
<dbReference type="Proteomes" id="UP000257123">
    <property type="component" value="Unassembled WGS sequence"/>
</dbReference>
<dbReference type="InterPro" id="IPR051460">
    <property type="entry name" value="HdrC_iron-sulfur_subunit"/>
</dbReference>
<dbReference type="PANTHER" id="PTHR43255">
    <property type="entry name" value="IRON-SULFUR-BINDING OXIDOREDUCTASE FADF-RELATED-RELATED"/>
    <property type="match status" value="1"/>
</dbReference>
<dbReference type="GO" id="GO:0005886">
    <property type="term" value="C:plasma membrane"/>
    <property type="evidence" value="ECO:0007669"/>
    <property type="project" value="TreeGrafter"/>
</dbReference>
<comment type="caution">
    <text evidence="2">The sequence shown here is derived from an EMBL/GenBank/DDBJ whole genome shotgun (WGS) entry which is preliminary data.</text>
</comment>
<evidence type="ECO:0000313" key="4">
    <source>
        <dbReference type="Proteomes" id="UP000256877"/>
    </source>
</evidence>
<dbReference type="Pfam" id="PF02754">
    <property type="entry name" value="CCG"/>
    <property type="match status" value="1"/>
</dbReference>
<feature type="domain" description="Cysteine-rich" evidence="1">
    <location>
        <begin position="206"/>
        <end position="288"/>
    </location>
</feature>
<evidence type="ECO:0000313" key="2">
    <source>
        <dbReference type="EMBL" id="RFA93055.1"/>
    </source>
</evidence>
<dbReference type="Proteomes" id="UP000256877">
    <property type="component" value="Unassembled WGS sequence"/>
</dbReference>
<evidence type="ECO:0000259" key="1">
    <source>
        <dbReference type="Pfam" id="PF02754"/>
    </source>
</evidence>
<dbReference type="AlphaFoldDB" id="A0A371QUE2"/>
<dbReference type="GO" id="GO:0016491">
    <property type="term" value="F:oxidoreductase activity"/>
    <property type="evidence" value="ECO:0007669"/>
    <property type="project" value="UniProtKB-ARBA"/>
</dbReference>
<gene>
    <name evidence="2" type="ORF">CGL51_13615</name>
    <name evidence="3" type="ORF">CGL52_06095</name>
</gene>
<dbReference type="InterPro" id="IPR004017">
    <property type="entry name" value="Cys_rich_dom"/>
</dbReference>
<dbReference type="EMBL" id="NMUE01000072">
    <property type="protein sequence ID" value="RFA93055.1"/>
    <property type="molecule type" value="Genomic_DNA"/>
</dbReference>
<sequence length="304" mass="34001">MVSWITTLRNLIVDSLEKSWLPLPISPEICESWKKGLPSDESGIVLYTSCMYHLAPLIEKAVENLEKFGVTEGGVRSRLAGVAAKIAGSVILRPDPAEIERANQVMRKIYDMLTKSGVRIRLLDREIYSGALLYELGFEREFATYAQKAAKYFMERGVKEVITVDPHTHHLLQAVYPKFVPGFNIKVHSYLDLIKSNGVSIKGFVIHDSCLYARFLGRYGKIRELLSPGQPVEDPYYTGRDTAGCCGGPIESIFPDVAKKVAGVRVRDLSKLSKDVVVQCPICYVNLKRASNGVKLYYLPEVLL</sequence>
<dbReference type="PANTHER" id="PTHR43255:SF2">
    <property type="entry name" value="HETERODISULFIDE REDUCTASE RELATED PROTEIN"/>
    <property type="match status" value="1"/>
</dbReference>
<reference evidence="4 5" key="1">
    <citation type="submission" date="2017-07" db="EMBL/GenBank/DDBJ databases">
        <title>Draft genome sequence of aerobic hyperthermophilic archaea, Pyrobaculum aerophilum YKB31 and YKB32.</title>
        <authorList>
            <person name="Mochizuki T."/>
            <person name="Berliner A.J."/>
            <person name="Yoshida-Takashima Y."/>
            <person name="Takaki Y."/>
            <person name="Nunoura T."/>
            <person name="Takai K."/>
        </authorList>
    </citation>
    <scope>NUCLEOTIDE SEQUENCE [LARGE SCALE GENOMIC DNA]</scope>
    <source>
        <strain evidence="2 5">YKB31</strain>
        <strain evidence="3 4">YKB32</strain>
    </source>
</reference>
<dbReference type="RefSeq" id="WP_116422096.1">
    <property type="nucleotide sequence ID" value="NZ_NMUE01000072.1"/>
</dbReference>
<organism evidence="2 5">
    <name type="scientific">Pyrobaculum aerophilum</name>
    <dbReference type="NCBI Taxonomy" id="13773"/>
    <lineage>
        <taxon>Archaea</taxon>
        <taxon>Thermoproteota</taxon>
        <taxon>Thermoprotei</taxon>
        <taxon>Thermoproteales</taxon>
        <taxon>Thermoproteaceae</taxon>
        <taxon>Pyrobaculum</taxon>
    </lineage>
</organism>
<protein>
    <submittedName>
        <fullName evidence="2">Fe-S oxidoreductase</fullName>
    </submittedName>
</protein>
<proteinExistence type="predicted"/>
<evidence type="ECO:0000313" key="5">
    <source>
        <dbReference type="Proteomes" id="UP000257123"/>
    </source>
</evidence>
<dbReference type="EMBL" id="NMUF01000013">
    <property type="protein sequence ID" value="RFA98965.1"/>
    <property type="molecule type" value="Genomic_DNA"/>
</dbReference>
<evidence type="ECO:0000313" key="3">
    <source>
        <dbReference type="EMBL" id="RFA98965.1"/>
    </source>
</evidence>
<name>A0A371QUE2_9CREN</name>